<accession>A0A5C5XQJ3</accession>
<keyword evidence="1" id="KW-0472">Membrane</keyword>
<dbReference type="EMBL" id="SJPL01000005">
    <property type="protein sequence ID" value="TWT64908.1"/>
    <property type="molecule type" value="Genomic_DNA"/>
</dbReference>
<reference evidence="2 3" key="1">
    <citation type="submission" date="2019-02" db="EMBL/GenBank/DDBJ databases">
        <title>Deep-cultivation of Planctomycetes and their phenomic and genomic characterization uncovers novel biology.</title>
        <authorList>
            <person name="Wiegand S."/>
            <person name="Jogler M."/>
            <person name="Boedeker C."/>
            <person name="Pinto D."/>
            <person name="Vollmers J."/>
            <person name="Rivas-Marin E."/>
            <person name="Kohn T."/>
            <person name="Peeters S.H."/>
            <person name="Heuer A."/>
            <person name="Rast P."/>
            <person name="Oberbeckmann S."/>
            <person name="Bunk B."/>
            <person name="Jeske O."/>
            <person name="Meyerdierks A."/>
            <person name="Storesund J.E."/>
            <person name="Kallscheuer N."/>
            <person name="Luecker S."/>
            <person name="Lage O.M."/>
            <person name="Pohl T."/>
            <person name="Merkel B.J."/>
            <person name="Hornburger P."/>
            <person name="Mueller R.-W."/>
            <person name="Bruemmer F."/>
            <person name="Labrenz M."/>
            <person name="Spormann A.M."/>
            <person name="Op Den Camp H."/>
            <person name="Overmann J."/>
            <person name="Amann R."/>
            <person name="Jetten M.S.M."/>
            <person name="Mascher T."/>
            <person name="Medema M.H."/>
            <person name="Devos D.P."/>
            <person name="Kaster A.-K."/>
            <person name="Ovreas L."/>
            <person name="Rohde M."/>
            <person name="Galperin M.Y."/>
            <person name="Jogler C."/>
        </authorList>
    </citation>
    <scope>NUCLEOTIDE SEQUENCE [LARGE SCALE GENOMIC DNA]</scope>
    <source>
        <strain evidence="2 3">Pan14r</strain>
    </source>
</reference>
<dbReference type="OrthoDB" id="285764at2"/>
<protein>
    <submittedName>
        <fullName evidence="2">Uncharacterized protein</fullName>
    </submittedName>
</protein>
<organism evidence="2 3">
    <name type="scientific">Crateriforma conspicua</name>
    <dbReference type="NCBI Taxonomy" id="2527996"/>
    <lineage>
        <taxon>Bacteria</taxon>
        <taxon>Pseudomonadati</taxon>
        <taxon>Planctomycetota</taxon>
        <taxon>Planctomycetia</taxon>
        <taxon>Planctomycetales</taxon>
        <taxon>Planctomycetaceae</taxon>
        <taxon>Crateriforma</taxon>
    </lineage>
</organism>
<proteinExistence type="predicted"/>
<evidence type="ECO:0000313" key="3">
    <source>
        <dbReference type="Proteomes" id="UP000317238"/>
    </source>
</evidence>
<evidence type="ECO:0000313" key="2">
    <source>
        <dbReference type="EMBL" id="TWT64908.1"/>
    </source>
</evidence>
<name>A0A5C5XQJ3_9PLAN</name>
<sequence length="127" mass="13110">MFTAAMLNLGLTLVAGALIAFVCHRRSADSTNDFAGILAFFLSLASVFGIGGAYLTCRHIQNRAPLWAIPTAIGVFAIVLPLASYPNVAPVINWIAGLAAACALISTGIAVTVSGAANSNRNEEMMG</sequence>
<dbReference type="RefSeq" id="WP_146441097.1">
    <property type="nucleotide sequence ID" value="NZ_SJPL01000005.1"/>
</dbReference>
<keyword evidence="3" id="KW-1185">Reference proteome</keyword>
<keyword evidence="1" id="KW-1133">Transmembrane helix</keyword>
<feature type="transmembrane region" description="Helical" evidence="1">
    <location>
        <begin position="64"/>
        <end position="85"/>
    </location>
</feature>
<dbReference type="Proteomes" id="UP000317238">
    <property type="component" value="Unassembled WGS sequence"/>
</dbReference>
<keyword evidence="1" id="KW-0812">Transmembrane</keyword>
<feature type="transmembrane region" description="Helical" evidence="1">
    <location>
        <begin position="91"/>
        <end position="117"/>
    </location>
</feature>
<evidence type="ECO:0000256" key="1">
    <source>
        <dbReference type="SAM" id="Phobius"/>
    </source>
</evidence>
<feature type="transmembrane region" description="Helical" evidence="1">
    <location>
        <begin position="35"/>
        <end position="57"/>
    </location>
</feature>
<dbReference type="AlphaFoldDB" id="A0A5C5XQJ3"/>
<comment type="caution">
    <text evidence="2">The sequence shown here is derived from an EMBL/GenBank/DDBJ whole genome shotgun (WGS) entry which is preliminary data.</text>
</comment>
<gene>
    <name evidence="2" type="ORF">Pan14r_54780</name>
</gene>